<name>A0A318HHV3_9MYCO</name>
<dbReference type="InterPro" id="IPR043128">
    <property type="entry name" value="Rev_trsase/Diguanyl_cyclase"/>
</dbReference>
<comment type="caution">
    <text evidence="3">The sequence shown here is derived from an EMBL/GenBank/DDBJ whole genome shotgun (WGS) entry which is preliminary data.</text>
</comment>
<dbReference type="PANTHER" id="PTHR46663:SF2">
    <property type="entry name" value="GGDEF DOMAIN-CONTAINING PROTEIN"/>
    <property type="match status" value="1"/>
</dbReference>
<dbReference type="InterPro" id="IPR029787">
    <property type="entry name" value="Nucleotide_cyclase"/>
</dbReference>
<keyword evidence="1" id="KW-0472">Membrane</keyword>
<feature type="transmembrane region" description="Helical" evidence="1">
    <location>
        <begin position="50"/>
        <end position="71"/>
    </location>
</feature>
<feature type="transmembrane region" description="Helical" evidence="1">
    <location>
        <begin position="125"/>
        <end position="144"/>
    </location>
</feature>
<dbReference type="NCBIfam" id="TIGR00254">
    <property type="entry name" value="GGDEF"/>
    <property type="match status" value="1"/>
</dbReference>
<keyword evidence="1" id="KW-1133">Transmembrane helix</keyword>
<dbReference type="EMBL" id="QJJU01000011">
    <property type="protein sequence ID" value="PXX07280.1"/>
    <property type="molecule type" value="Genomic_DNA"/>
</dbReference>
<evidence type="ECO:0000313" key="4">
    <source>
        <dbReference type="Proteomes" id="UP000247781"/>
    </source>
</evidence>
<dbReference type="PROSITE" id="PS50887">
    <property type="entry name" value="GGDEF"/>
    <property type="match status" value="1"/>
</dbReference>
<accession>A0A318HHV3</accession>
<dbReference type="Proteomes" id="UP000247781">
    <property type="component" value="Unassembled WGS sequence"/>
</dbReference>
<keyword evidence="4" id="KW-1185">Reference proteome</keyword>
<evidence type="ECO:0000313" key="3">
    <source>
        <dbReference type="EMBL" id="PXX07280.1"/>
    </source>
</evidence>
<dbReference type="OrthoDB" id="23692at2"/>
<proteinExistence type="predicted"/>
<dbReference type="Gene3D" id="3.30.70.270">
    <property type="match status" value="1"/>
</dbReference>
<sequence length="372" mass="40194">MEPLVLSRVRKARQLRSLQIVAVIRIGVVLMMIGATHVGTAERDWPAQYVWIAVYAVAAVGAAIVAFSYAAHVITGQWQLAIAIADVVALSGYQLLTTGGYVPLLVVGLLPLMVVLEVSWRRAAVVLSVSVAAFAATVLFDPVIGEQIGWPETWFLIVLYGYLCVTSFLATYVQVRHVDEIATQRVASERFAHQATHDTLTGLPNRAYVSARISDALTSEGQSALSAVLFIDLDKLKVINDTLGHEAGDTAIRTAAQRLQRAVRPDDVIARLGGDEFVALLFGPTTRVVLEQLSERLHTALAETLRIGSNTLSLSASIGVTAVDPHDARDASAILEDADLAMYQAKTTGRSKTCHFTEEMRDSKASSTEQNS</sequence>
<dbReference type="CDD" id="cd01949">
    <property type="entry name" value="GGDEF"/>
    <property type="match status" value="1"/>
</dbReference>
<reference evidence="4" key="1">
    <citation type="submission" date="2018-05" db="EMBL/GenBank/DDBJ databases">
        <authorList>
            <person name="Deangelis K."/>
            <person name="Huntemann M."/>
            <person name="Clum A."/>
            <person name="Pillay M."/>
            <person name="Palaniappan K."/>
            <person name="Varghese N."/>
            <person name="Mikhailova N."/>
            <person name="Stamatis D."/>
            <person name="Reddy T."/>
            <person name="Daum C."/>
            <person name="Shapiro N."/>
            <person name="Ivanova N."/>
            <person name="Kyrpides N."/>
            <person name="Woyke T."/>
        </authorList>
    </citation>
    <scope>NUCLEOTIDE SEQUENCE [LARGE SCALE GENOMIC DNA]</scope>
    <source>
        <strain evidence="4">GAS496</strain>
    </source>
</reference>
<dbReference type="AlphaFoldDB" id="A0A318HHV3"/>
<dbReference type="InterPro" id="IPR000160">
    <property type="entry name" value="GGDEF_dom"/>
</dbReference>
<dbReference type="Pfam" id="PF00990">
    <property type="entry name" value="GGDEF"/>
    <property type="match status" value="1"/>
</dbReference>
<feature type="transmembrane region" description="Helical" evidence="1">
    <location>
        <begin position="101"/>
        <end position="118"/>
    </location>
</feature>
<evidence type="ECO:0000256" key="1">
    <source>
        <dbReference type="SAM" id="Phobius"/>
    </source>
</evidence>
<dbReference type="InterPro" id="IPR052163">
    <property type="entry name" value="DGC-Regulatory_Protein"/>
</dbReference>
<feature type="domain" description="GGDEF" evidence="2">
    <location>
        <begin position="224"/>
        <end position="358"/>
    </location>
</feature>
<keyword evidence="1" id="KW-0812">Transmembrane</keyword>
<feature type="transmembrane region" description="Helical" evidence="1">
    <location>
        <begin position="156"/>
        <end position="175"/>
    </location>
</feature>
<protein>
    <submittedName>
        <fullName evidence="3">Diguanylate cyclase (GGDEF)-like protein</fullName>
    </submittedName>
</protein>
<dbReference type="SMART" id="SM00267">
    <property type="entry name" value="GGDEF"/>
    <property type="match status" value="1"/>
</dbReference>
<dbReference type="SUPFAM" id="SSF55073">
    <property type="entry name" value="Nucleotide cyclase"/>
    <property type="match status" value="1"/>
</dbReference>
<organism evidence="3 4">
    <name type="scientific">Mycolicibacterium moriokaense</name>
    <dbReference type="NCBI Taxonomy" id="39691"/>
    <lineage>
        <taxon>Bacteria</taxon>
        <taxon>Bacillati</taxon>
        <taxon>Actinomycetota</taxon>
        <taxon>Actinomycetes</taxon>
        <taxon>Mycobacteriales</taxon>
        <taxon>Mycobacteriaceae</taxon>
        <taxon>Mycolicibacterium</taxon>
    </lineage>
</organism>
<gene>
    <name evidence="3" type="ORF">C8E89_11164</name>
</gene>
<reference evidence="3 4" key="2">
    <citation type="submission" date="2018-06" db="EMBL/GenBank/DDBJ databases">
        <title>Sequencing of bacterial isolates from soil warming experiment in Harvard Forest, Massachusetts, USA.</title>
        <authorList>
            <person name="Deangelis K.PhD."/>
        </authorList>
    </citation>
    <scope>NUCLEOTIDE SEQUENCE [LARGE SCALE GENOMIC DNA]</scope>
    <source>
        <strain evidence="3 4">GAS496</strain>
    </source>
</reference>
<feature type="transmembrane region" description="Helical" evidence="1">
    <location>
        <begin position="20"/>
        <end position="38"/>
    </location>
</feature>
<dbReference type="PANTHER" id="PTHR46663">
    <property type="entry name" value="DIGUANYLATE CYCLASE DGCT-RELATED"/>
    <property type="match status" value="1"/>
</dbReference>
<evidence type="ECO:0000259" key="2">
    <source>
        <dbReference type="PROSITE" id="PS50887"/>
    </source>
</evidence>